<sequence>MQLSDSTPLSEHFTGRLLRSLENPLRLLHRSNADFFILGATGNVYTVTLSTTPTYSCPDPTTPCKHILFLYIRVLSFSLDEPCLRRHTLRTCELTRLLSAEVSDEAVAGASVR</sequence>
<keyword evidence="2" id="KW-1185">Reference proteome</keyword>
<dbReference type="EMBL" id="CM042044">
    <property type="protein sequence ID" value="KAI3687755.1"/>
    <property type="molecule type" value="Genomic_DNA"/>
</dbReference>
<evidence type="ECO:0000313" key="2">
    <source>
        <dbReference type="Proteomes" id="UP001056120"/>
    </source>
</evidence>
<organism evidence="1 2">
    <name type="scientific">Smallanthus sonchifolius</name>
    <dbReference type="NCBI Taxonomy" id="185202"/>
    <lineage>
        <taxon>Eukaryota</taxon>
        <taxon>Viridiplantae</taxon>
        <taxon>Streptophyta</taxon>
        <taxon>Embryophyta</taxon>
        <taxon>Tracheophyta</taxon>
        <taxon>Spermatophyta</taxon>
        <taxon>Magnoliopsida</taxon>
        <taxon>eudicotyledons</taxon>
        <taxon>Gunneridae</taxon>
        <taxon>Pentapetalae</taxon>
        <taxon>asterids</taxon>
        <taxon>campanulids</taxon>
        <taxon>Asterales</taxon>
        <taxon>Asteraceae</taxon>
        <taxon>Asteroideae</taxon>
        <taxon>Heliantheae alliance</taxon>
        <taxon>Millerieae</taxon>
        <taxon>Smallanthus</taxon>
    </lineage>
</organism>
<dbReference type="Proteomes" id="UP001056120">
    <property type="component" value="Linkage Group LG27"/>
</dbReference>
<name>A0ACB8YQI5_9ASTR</name>
<proteinExistence type="predicted"/>
<gene>
    <name evidence="1" type="ORF">L1987_81457</name>
</gene>
<reference evidence="1 2" key="2">
    <citation type="journal article" date="2022" name="Mol. Ecol. Resour.">
        <title>The genomes of chicory, endive, great burdock and yacon provide insights into Asteraceae paleo-polyploidization history and plant inulin production.</title>
        <authorList>
            <person name="Fan W."/>
            <person name="Wang S."/>
            <person name="Wang H."/>
            <person name="Wang A."/>
            <person name="Jiang F."/>
            <person name="Liu H."/>
            <person name="Zhao H."/>
            <person name="Xu D."/>
            <person name="Zhang Y."/>
        </authorList>
    </citation>
    <scope>NUCLEOTIDE SEQUENCE [LARGE SCALE GENOMIC DNA]</scope>
    <source>
        <strain evidence="2">cv. Yunnan</strain>
        <tissue evidence="1">Leaves</tissue>
    </source>
</reference>
<accession>A0ACB8YQI5</accession>
<comment type="caution">
    <text evidence="1">The sequence shown here is derived from an EMBL/GenBank/DDBJ whole genome shotgun (WGS) entry which is preliminary data.</text>
</comment>
<evidence type="ECO:0000313" key="1">
    <source>
        <dbReference type="EMBL" id="KAI3687755.1"/>
    </source>
</evidence>
<protein>
    <submittedName>
        <fullName evidence="1">Uncharacterized protein</fullName>
    </submittedName>
</protein>
<reference evidence="2" key="1">
    <citation type="journal article" date="2022" name="Mol. Ecol. Resour.">
        <title>The genomes of chicory, endive, great burdock and yacon provide insights into Asteraceae palaeo-polyploidization history and plant inulin production.</title>
        <authorList>
            <person name="Fan W."/>
            <person name="Wang S."/>
            <person name="Wang H."/>
            <person name="Wang A."/>
            <person name="Jiang F."/>
            <person name="Liu H."/>
            <person name="Zhao H."/>
            <person name="Xu D."/>
            <person name="Zhang Y."/>
        </authorList>
    </citation>
    <scope>NUCLEOTIDE SEQUENCE [LARGE SCALE GENOMIC DNA]</scope>
    <source>
        <strain evidence="2">cv. Yunnan</strain>
    </source>
</reference>